<gene>
    <name evidence="1" type="ORF">QBC33DRAFT_562444</name>
</gene>
<dbReference type="GeneID" id="85313395"/>
<accession>A0AAJ0BVJ3</accession>
<dbReference type="PROSITE" id="PS50231">
    <property type="entry name" value="RICIN_B_LECTIN"/>
    <property type="match status" value="1"/>
</dbReference>
<evidence type="ECO:0000313" key="1">
    <source>
        <dbReference type="EMBL" id="KAK1763864.1"/>
    </source>
</evidence>
<name>A0AAJ0BVJ3_9PEZI</name>
<comment type="caution">
    <text evidence="1">The sequence shown here is derived from an EMBL/GenBank/DDBJ whole genome shotgun (WGS) entry which is preliminary data.</text>
</comment>
<keyword evidence="2" id="KW-1185">Reference proteome</keyword>
<dbReference type="EMBL" id="MU839024">
    <property type="protein sequence ID" value="KAK1763864.1"/>
    <property type="molecule type" value="Genomic_DNA"/>
</dbReference>
<dbReference type="Proteomes" id="UP001244011">
    <property type="component" value="Unassembled WGS sequence"/>
</dbReference>
<proteinExistence type="predicted"/>
<evidence type="ECO:0000313" key="2">
    <source>
        <dbReference type="Proteomes" id="UP001244011"/>
    </source>
</evidence>
<organism evidence="1 2">
    <name type="scientific">Phialemonium atrogriseum</name>
    <dbReference type="NCBI Taxonomy" id="1093897"/>
    <lineage>
        <taxon>Eukaryota</taxon>
        <taxon>Fungi</taxon>
        <taxon>Dikarya</taxon>
        <taxon>Ascomycota</taxon>
        <taxon>Pezizomycotina</taxon>
        <taxon>Sordariomycetes</taxon>
        <taxon>Sordariomycetidae</taxon>
        <taxon>Cephalothecales</taxon>
        <taxon>Cephalothecaceae</taxon>
        <taxon>Phialemonium</taxon>
    </lineage>
</organism>
<protein>
    <submittedName>
        <fullName evidence="1">Uncharacterized protein</fullName>
    </submittedName>
</protein>
<reference evidence="1" key="1">
    <citation type="submission" date="2023-06" db="EMBL/GenBank/DDBJ databases">
        <title>Genome-scale phylogeny and comparative genomics of the fungal order Sordariales.</title>
        <authorList>
            <consortium name="Lawrence Berkeley National Laboratory"/>
            <person name="Hensen N."/>
            <person name="Bonometti L."/>
            <person name="Westerberg I."/>
            <person name="Brannstrom I.O."/>
            <person name="Guillou S."/>
            <person name="Cros-Aarteil S."/>
            <person name="Calhoun S."/>
            <person name="Haridas S."/>
            <person name="Kuo A."/>
            <person name="Mondo S."/>
            <person name="Pangilinan J."/>
            <person name="Riley R."/>
            <person name="Labutti K."/>
            <person name="Andreopoulos B."/>
            <person name="Lipzen A."/>
            <person name="Chen C."/>
            <person name="Yanf M."/>
            <person name="Daum C."/>
            <person name="Ng V."/>
            <person name="Clum A."/>
            <person name="Steindorff A."/>
            <person name="Ohm R."/>
            <person name="Martin F."/>
            <person name="Silar P."/>
            <person name="Natvig D."/>
            <person name="Lalanne C."/>
            <person name="Gautier V."/>
            <person name="Ament-Velasquez S.L."/>
            <person name="Kruys A."/>
            <person name="Hutchinson M.I."/>
            <person name="Powell A.J."/>
            <person name="Barry K."/>
            <person name="Miller A.N."/>
            <person name="Grigoriev I.V."/>
            <person name="Debuchy R."/>
            <person name="Gladieux P."/>
            <person name="Thoren M.H."/>
            <person name="Johannesson H."/>
        </authorList>
    </citation>
    <scope>NUCLEOTIDE SEQUENCE</scope>
    <source>
        <strain evidence="1">8032-3</strain>
    </source>
</reference>
<dbReference type="RefSeq" id="XP_060280077.1">
    <property type="nucleotide sequence ID" value="XM_060430208.1"/>
</dbReference>
<sequence length="248" mass="27710">MTSSASPDPSKHYYVQLNGRSSDCMVAHPGLIAPTDYPIRVESCAAAGDSALWRFASDGDGRDFVGRLPAARQYLTANNRWKLVRAVFFRVDLPEYDAAACERVESPDEQRLNNETFTKAVLAVFSLFCLVQTQQGRGEVRNGPDIIFGIDAACESDDRYKGDDHYNGYALVRHQMLRRQGLTNDITDARYQSSYLELVLEDDQQLPSISWISEFRVPHGARKIAPAACCEIAASLVKVDTLWLELPD</sequence>
<dbReference type="AlphaFoldDB" id="A0AAJ0BVJ3"/>